<evidence type="ECO:0000256" key="4">
    <source>
        <dbReference type="ARBA" id="ARBA00022670"/>
    </source>
</evidence>
<dbReference type="EMBL" id="LASV01000087">
    <property type="protein sequence ID" value="KKA23747.1"/>
    <property type="molecule type" value="Genomic_DNA"/>
</dbReference>
<sequence length="397" mass="41375">MGLSKAFVSALSLCSAVAVAAPTGPAPNVQFSLKQVAVPRTKPRAPPAADYARALAKYGAPIPSSVRTAASGTQSGSAANTPVAGDSLYLTPVTIGQSTLNLDFDTGSADLWVFSNETPSSERGNHAIYKPSSTAKKLNGYTWSISYGDGSSAGGDVYQDSVSVGGVNASNQAVEAATKVSSEFTQEPGDGLLGLAFSSINTVKPKPQTTFFDTVKSSLAKPLFAVTLKHNEPGSYDFGYIDSSKYKGSIQYTQVDNSQGFWQFTADGYSIGGSSGSGGSISGIADTGTTLLLLDDQIVNEYYQQVQGAQNDQNAGGYTFPCDAQLPELSFTIGQYTATVPAEYLNFQPVSQGSQTCFGGLQSNQGIGFSIFGDVFLKSQYVVFDSDGPQLGFAAQA</sequence>
<feature type="disulfide bond" evidence="8">
    <location>
        <begin position="322"/>
        <end position="357"/>
    </location>
</feature>
<keyword evidence="8" id="KW-1015">Disulfide bond</keyword>
<dbReference type="CDD" id="cd06097">
    <property type="entry name" value="Aspergillopepsin_like"/>
    <property type="match status" value="1"/>
</dbReference>
<dbReference type="InterPro" id="IPR033121">
    <property type="entry name" value="PEPTIDASE_A1"/>
</dbReference>
<feature type="signal peptide" evidence="10">
    <location>
        <begin position="1"/>
        <end position="20"/>
    </location>
</feature>
<dbReference type="SUPFAM" id="SSF50630">
    <property type="entry name" value="Acid proteases"/>
    <property type="match status" value="1"/>
</dbReference>
<evidence type="ECO:0000313" key="12">
    <source>
        <dbReference type="EMBL" id="KKA23747.1"/>
    </source>
</evidence>
<dbReference type="Gene3D" id="2.40.70.10">
    <property type="entry name" value="Acid Proteases"/>
    <property type="match status" value="2"/>
</dbReference>
<dbReference type="InterPro" id="IPR001969">
    <property type="entry name" value="Aspartic_peptidase_AS"/>
</dbReference>
<dbReference type="GO" id="GO:0004190">
    <property type="term" value="F:aspartic-type endopeptidase activity"/>
    <property type="evidence" value="ECO:0007669"/>
    <property type="project" value="UniProtKB-KW"/>
</dbReference>
<dbReference type="InterPro" id="IPR001461">
    <property type="entry name" value="Aspartic_peptidase_A1"/>
</dbReference>
<feature type="domain" description="Peptidase A1" evidence="11">
    <location>
        <begin position="89"/>
        <end position="394"/>
    </location>
</feature>
<dbReference type="OrthoDB" id="2747330at2759"/>
<dbReference type="Proteomes" id="UP000053958">
    <property type="component" value="Unassembled WGS sequence"/>
</dbReference>
<comment type="subcellular location">
    <subcellularLocation>
        <location evidence="1">Secreted</location>
    </subcellularLocation>
</comment>
<feature type="active site" evidence="7">
    <location>
        <position position="286"/>
    </location>
</feature>
<evidence type="ECO:0000256" key="2">
    <source>
        <dbReference type="ARBA" id="ARBA00007447"/>
    </source>
</evidence>
<evidence type="ECO:0000313" key="13">
    <source>
        <dbReference type="Proteomes" id="UP000053958"/>
    </source>
</evidence>
<name>A0A0F4YZQ0_RASE3</name>
<dbReference type="GO" id="GO:0006508">
    <property type="term" value="P:proteolysis"/>
    <property type="evidence" value="ECO:0007669"/>
    <property type="project" value="UniProtKB-KW"/>
</dbReference>
<evidence type="ECO:0000259" key="11">
    <source>
        <dbReference type="PROSITE" id="PS51767"/>
    </source>
</evidence>
<keyword evidence="6 9" id="KW-0378">Hydrolase</keyword>
<keyword evidence="10" id="KW-0732">Signal</keyword>
<comment type="similarity">
    <text evidence="2 9">Belongs to the peptidase A1 family.</text>
</comment>
<dbReference type="GO" id="GO:0005576">
    <property type="term" value="C:extracellular region"/>
    <property type="evidence" value="ECO:0007669"/>
    <property type="project" value="UniProtKB-SubCell"/>
</dbReference>
<dbReference type="AlphaFoldDB" id="A0A0F4YZQ0"/>
<evidence type="ECO:0000256" key="9">
    <source>
        <dbReference type="RuleBase" id="RU000454"/>
    </source>
</evidence>
<evidence type="ECO:0000256" key="6">
    <source>
        <dbReference type="ARBA" id="ARBA00022801"/>
    </source>
</evidence>
<evidence type="ECO:0000256" key="1">
    <source>
        <dbReference type="ARBA" id="ARBA00004613"/>
    </source>
</evidence>
<accession>A0A0F4YZQ0</accession>
<dbReference type="FunFam" id="2.40.70.10:FF:000026">
    <property type="entry name" value="Endothiapepsin"/>
    <property type="match status" value="1"/>
</dbReference>
<gene>
    <name evidence="12" type="ORF">T310_2199</name>
</gene>
<dbReference type="InterPro" id="IPR034163">
    <property type="entry name" value="Aspergillopepsin-like_cat_dom"/>
</dbReference>
<dbReference type="FunFam" id="2.40.70.10:FF:000024">
    <property type="entry name" value="Endothiapepsin"/>
    <property type="match status" value="1"/>
</dbReference>
<dbReference type="RefSeq" id="XP_013330359.1">
    <property type="nucleotide sequence ID" value="XM_013474905.1"/>
</dbReference>
<dbReference type="STRING" id="1408163.A0A0F4YZQ0"/>
<keyword evidence="13" id="KW-1185">Reference proteome</keyword>
<dbReference type="GeneID" id="25314550"/>
<dbReference type="EC" id="3.4.23.18" evidence="12"/>
<dbReference type="Pfam" id="PF00026">
    <property type="entry name" value="Asp"/>
    <property type="match status" value="1"/>
</dbReference>
<dbReference type="PRINTS" id="PR00792">
    <property type="entry name" value="PEPSIN"/>
</dbReference>
<dbReference type="PANTHER" id="PTHR47966">
    <property type="entry name" value="BETA-SITE APP-CLEAVING ENZYME, ISOFORM A-RELATED"/>
    <property type="match status" value="1"/>
</dbReference>
<proteinExistence type="inferred from homology"/>
<dbReference type="PROSITE" id="PS00141">
    <property type="entry name" value="ASP_PROTEASE"/>
    <property type="match status" value="1"/>
</dbReference>
<feature type="chain" id="PRO_5002482059" evidence="10">
    <location>
        <begin position="21"/>
        <end position="397"/>
    </location>
</feature>
<evidence type="ECO:0000256" key="5">
    <source>
        <dbReference type="ARBA" id="ARBA00022750"/>
    </source>
</evidence>
<comment type="caution">
    <text evidence="12">The sequence shown here is derived from an EMBL/GenBank/DDBJ whole genome shotgun (WGS) entry which is preliminary data.</text>
</comment>
<evidence type="ECO:0000256" key="7">
    <source>
        <dbReference type="PIRSR" id="PIRSR601461-1"/>
    </source>
</evidence>
<dbReference type="InterPro" id="IPR021109">
    <property type="entry name" value="Peptidase_aspartic_dom_sf"/>
</dbReference>
<keyword evidence="5 9" id="KW-0064">Aspartyl protease</keyword>
<evidence type="ECO:0000256" key="8">
    <source>
        <dbReference type="PIRSR" id="PIRSR601461-2"/>
    </source>
</evidence>
<evidence type="ECO:0000256" key="10">
    <source>
        <dbReference type="SAM" id="SignalP"/>
    </source>
</evidence>
<organism evidence="12 13">
    <name type="scientific">Rasamsonia emersonii (strain ATCC 16479 / CBS 393.64 / IMI 116815)</name>
    <dbReference type="NCBI Taxonomy" id="1408163"/>
    <lineage>
        <taxon>Eukaryota</taxon>
        <taxon>Fungi</taxon>
        <taxon>Dikarya</taxon>
        <taxon>Ascomycota</taxon>
        <taxon>Pezizomycotina</taxon>
        <taxon>Eurotiomycetes</taxon>
        <taxon>Eurotiomycetidae</taxon>
        <taxon>Eurotiales</taxon>
        <taxon>Trichocomaceae</taxon>
        <taxon>Rasamsonia</taxon>
    </lineage>
</organism>
<keyword evidence="3" id="KW-0964">Secreted</keyword>
<reference evidence="12 13" key="1">
    <citation type="submission" date="2015-04" db="EMBL/GenBank/DDBJ databases">
        <authorList>
            <person name="Heijne W.H."/>
            <person name="Fedorova N.D."/>
            <person name="Nierman W.C."/>
            <person name="Vollebregt A.W."/>
            <person name="Zhao Z."/>
            <person name="Wu L."/>
            <person name="Kumar M."/>
            <person name="Stam H."/>
            <person name="van den Berg M.A."/>
            <person name="Pel H.J."/>
        </authorList>
    </citation>
    <scope>NUCLEOTIDE SEQUENCE [LARGE SCALE GENOMIC DNA]</scope>
    <source>
        <strain evidence="12 13">CBS 393.64</strain>
    </source>
</reference>
<feature type="active site" evidence="7">
    <location>
        <position position="105"/>
    </location>
</feature>
<evidence type="ECO:0000256" key="3">
    <source>
        <dbReference type="ARBA" id="ARBA00022525"/>
    </source>
</evidence>
<keyword evidence="4 9" id="KW-0645">Protease</keyword>
<protein>
    <submittedName>
        <fullName evidence="12">Aspergillopepsin I</fullName>
        <ecNumber evidence="12">3.4.23.18</ecNumber>
    </submittedName>
</protein>
<dbReference type="PROSITE" id="PS51767">
    <property type="entry name" value="PEPTIDASE_A1"/>
    <property type="match status" value="1"/>
</dbReference>
<dbReference type="PANTHER" id="PTHR47966:SF2">
    <property type="entry name" value="ASPERGILLOPEPSIN-1-RELATED"/>
    <property type="match status" value="1"/>
</dbReference>